<dbReference type="AlphaFoldDB" id="X0XCB3"/>
<protein>
    <submittedName>
        <fullName evidence="1">Uncharacterized protein</fullName>
    </submittedName>
</protein>
<sequence length="81" mass="9439">VREAVEILWDETNRRVVWAQAATVYRFIHELSGHEGSPESLVTADGPRDPACRVLVQELKKWWEENKESYRSIKSNTPSER</sequence>
<feature type="non-terminal residue" evidence="1">
    <location>
        <position position="1"/>
    </location>
</feature>
<name>X0XCB3_9ZZZZ</name>
<evidence type="ECO:0000313" key="1">
    <source>
        <dbReference type="EMBL" id="GAG33052.1"/>
    </source>
</evidence>
<accession>X0XCB3</accession>
<gene>
    <name evidence="1" type="ORF">S01H1_72177</name>
</gene>
<dbReference type="EMBL" id="BARS01048114">
    <property type="protein sequence ID" value="GAG33052.1"/>
    <property type="molecule type" value="Genomic_DNA"/>
</dbReference>
<reference evidence="1" key="1">
    <citation type="journal article" date="2014" name="Front. Microbiol.">
        <title>High frequency of phylogenetically diverse reductive dehalogenase-homologous genes in deep subseafloor sedimentary metagenomes.</title>
        <authorList>
            <person name="Kawai M."/>
            <person name="Futagami T."/>
            <person name="Toyoda A."/>
            <person name="Takaki Y."/>
            <person name="Nishi S."/>
            <person name="Hori S."/>
            <person name="Arai W."/>
            <person name="Tsubouchi T."/>
            <person name="Morono Y."/>
            <person name="Uchiyama I."/>
            <person name="Ito T."/>
            <person name="Fujiyama A."/>
            <person name="Inagaki F."/>
            <person name="Takami H."/>
        </authorList>
    </citation>
    <scope>NUCLEOTIDE SEQUENCE</scope>
    <source>
        <strain evidence="1">Expedition CK06-06</strain>
    </source>
</reference>
<organism evidence="1">
    <name type="scientific">marine sediment metagenome</name>
    <dbReference type="NCBI Taxonomy" id="412755"/>
    <lineage>
        <taxon>unclassified sequences</taxon>
        <taxon>metagenomes</taxon>
        <taxon>ecological metagenomes</taxon>
    </lineage>
</organism>
<proteinExistence type="predicted"/>
<comment type="caution">
    <text evidence="1">The sequence shown here is derived from an EMBL/GenBank/DDBJ whole genome shotgun (WGS) entry which is preliminary data.</text>
</comment>